<organism evidence="2 3">
    <name type="scientific">Candidatus Dojkabacteria bacterium</name>
    <dbReference type="NCBI Taxonomy" id="2099670"/>
    <lineage>
        <taxon>Bacteria</taxon>
        <taxon>Candidatus Dojkabacteria</taxon>
    </lineage>
</organism>
<proteinExistence type="predicted"/>
<gene>
    <name evidence="2" type="ORF">KC660_00415</name>
</gene>
<dbReference type="NCBIfam" id="TIGR02532">
    <property type="entry name" value="IV_pilin_GFxxxE"/>
    <property type="match status" value="1"/>
</dbReference>
<reference evidence="2" key="1">
    <citation type="submission" date="2020-04" db="EMBL/GenBank/DDBJ databases">
        <authorList>
            <person name="Zhang T."/>
        </authorList>
    </citation>
    <scope>NUCLEOTIDE SEQUENCE</scope>
    <source>
        <strain evidence="2">HKST-UBA10</strain>
    </source>
</reference>
<keyword evidence="1" id="KW-1133">Transmembrane helix</keyword>
<dbReference type="AlphaFoldDB" id="A0A955L351"/>
<evidence type="ECO:0000256" key="1">
    <source>
        <dbReference type="SAM" id="Phobius"/>
    </source>
</evidence>
<name>A0A955L351_9BACT</name>
<protein>
    <submittedName>
        <fullName evidence="2">Prepilin-type N-terminal cleavage/methylation domain-containing protein</fullName>
    </submittedName>
</protein>
<dbReference type="Gene3D" id="3.30.700.10">
    <property type="entry name" value="Glycoprotein, Type 4 Pilin"/>
    <property type="match status" value="1"/>
</dbReference>
<dbReference type="Pfam" id="PF07963">
    <property type="entry name" value="N_methyl"/>
    <property type="match status" value="1"/>
</dbReference>
<feature type="transmembrane region" description="Helical" evidence="1">
    <location>
        <begin position="12"/>
        <end position="36"/>
    </location>
</feature>
<evidence type="ECO:0000313" key="2">
    <source>
        <dbReference type="EMBL" id="MCA9381856.1"/>
    </source>
</evidence>
<accession>A0A955L351</accession>
<dbReference type="InterPro" id="IPR012902">
    <property type="entry name" value="N_methyl_site"/>
</dbReference>
<dbReference type="InterPro" id="IPR045584">
    <property type="entry name" value="Pilin-like"/>
</dbReference>
<reference evidence="2" key="2">
    <citation type="journal article" date="2021" name="Microbiome">
        <title>Successional dynamics and alternative stable states in a saline activated sludge microbial community over 9 years.</title>
        <authorList>
            <person name="Wang Y."/>
            <person name="Ye J."/>
            <person name="Ju F."/>
            <person name="Liu L."/>
            <person name="Boyd J.A."/>
            <person name="Deng Y."/>
            <person name="Parks D.H."/>
            <person name="Jiang X."/>
            <person name="Yin X."/>
            <person name="Woodcroft B.J."/>
            <person name="Tyson G.W."/>
            <person name="Hugenholtz P."/>
            <person name="Polz M.F."/>
            <person name="Zhang T."/>
        </authorList>
    </citation>
    <scope>NUCLEOTIDE SEQUENCE</scope>
    <source>
        <strain evidence="2">HKST-UBA10</strain>
    </source>
</reference>
<sequence length="244" mass="26847">MSGLKLNNSKAFTLIELLIVMAIASFLTASGIVAFIKFQKSSTLLVASQAISAKIKGIRNSAINLQLEGVEGIGGCNGLCQDKRWMYGIEVQVNNNGFVGRRLYKAGTILNGDKIQLYSPLPASYNPIDRGGTLFIHPETDPYVEDKNGDELVNYNFESPLKIINNDSTIGLSDARSCSYITYISVNGRMLLFSRDPANSVVNKCMIYIEHSRDASLAKGFIFENNNFTTCVSKDDCQSKLTSW</sequence>
<keyword evidence="1" id="KW-0472">Membrane</keyword>
<dbReference type="SUPFAM" id="SSF54523">
    <property type="entry name" value="Pili subunits"/>
    <property type="match status" value="1"/>
</dbReference>
<keyword evidence="1" id="KW-0812">Transmembrane</keyword>
<comment type="caution">
    <text evidence="2">The sequence shown here is derived from an EMBL/GenBank/DDBJ whole genome shotgun (WGS) entry which is preliminary data.</text>
</comment>
<dbReference type="Proteomes" id="UP000782843">
    <property type="component" value="Unassembled WGS sequence"/>
</dbReference>
<dbReference type="EMBL" id="JAGQLG010000014">
    <property type="protein sequence ID" value="MCA9381856.1"/>
    <property type="molecule type" value="Genomic_DNA"/>
</dbReference>
<evidence type="ECO:0000313" key="3">
    <source>
        <dbReference type="Proteomes" id="UP000782843"/>
    </source>
</evidence>